<organism evidence="1 3">
    <name type="scientific">Tritrichomonas musculus</name>
    <dbReference type="NCBI Taxonomy" id="1915356"/>
    <lineage>
        <taxon>Eukaryota</taxon>
        <taxon>Metamonada</taxon>
        <taxon>Parabasalia</taxon>
        <taxon>Tritrichomonadida</taxon>
        <taxon>Tritrichomonadidae</taxon>
        <taxon>Tritrichomonas</taxon>
    </lineage>
</organism>
<evidence type="ECO:0000313" key="3">
    <source>
        <dbReference type="Proteomes" id="UP001470230"/>
    </source>
</evidence>
<comment type="caution">
    <text evidence="1">The sequence shown here is derived from an EMBL/GenBank/DDBJ whole genome shotgun (WGS) entry which is preliminary data.</text>
</comment>
<dbReference type="Proteomes" id="UP001470230">
    <property type="component" value="Unassembled WGS sequence"/>
</dbReference>
<gene>
    <name evidence="1" type="ORF">M9Y10_010248</name>
    <name evidence="2" type="ORF">M9Y10_013290</name>
</gene>
<proteinExistence type="predicted"/>
<sequence>MNSETLNPSSFKTKIQKKMLHLRNLEAFGTQTINMLLKINLSIDIASQYIDPVKKLLDIGIICDANIISFQKDILSNFFYVSSFLLEKCLKKESLFPIKPFSTEELSDEFLSLITNNQEKVQNWLYFYIPFSIDSFHIQKLIEKKKCGIQSILKNKQEEIENVLILKNQFNLDQSIFRNFQRNDRKEFNSKKVPENSIKNSVFMKELQHQLPNKVENEVPNNPVNNNNSNTLIFRVIFGDINDDLVANIDQTEPTLESIVTDNSTIWKPFVL</sequence>
<dbReference type="EMBL" id="JAPFFF010000145">
    <property type="protein sequence ID" value="KAK8835395.1"/>
    <property type="molecule type" value="Genomic_DNA"/>
</dbReference>
<accession>A0ABR2GN66</accession>
<evidence type="ECO:0000313" key="2">
    <source>
        <dbReference type="EMBL" id="KAK8858189.1"/>
    </source>
</evidence>
<name>A0ABR2GN66_9EUKA</name>
<protein>
    <submittedName>
        <fullName evidence="1">Uncharacterized protein</fullName>
    </submittedName>
</protein>
<reference evidence="1 3" key="1">
    <citation type="submission" date="2024-04" db="EMBL/GenBank/DDBJ databases">
        <title>Tritrichomonas musculus Genome.</title>
        <authorList>
            <person name="Alves-Ferreira E."/>
            <person name="Grigg M."/>
            <person name="Lorenzi H."/>
            <person name="Galac M."/>
        </authorList>
    </citation>
    <scope>NUCLEOTIDE SEQUENCE [LARGE SCALE GENOMIC DNA]</scope>
    <source>
        <strain evidence="1 3">EAF2021</strain>
    </source>
</reference>
<keyword evidence="3" id="KW-1185">Reference proteome</keyword>
<evidence type="ECO:0000313" key="1">
    <source>
        <dbReference type="EMBL" id="KAK8835395.1"/>
    </source>
</evidence>
<dbReference type="EMBL" id="JAPFFF010000019">
    <property type="protein sequence ID" value="KAK8858189.1"/>
    <property type="molecule type" value="Genomic_DNA"/>
</dbReference>